<comment type="function">
    <text evidence="6">Specifically methylates the adenine in position 37 of tRNA(1)(Val) (anticodon cmo5UAC).</text>
</comment>
<evidence type="ECO:0000256" key="1">
    <source>
        <dbReference type="ARBA" id="ARBA00022490"/>
    </source>
</evidence>
<dbReference type="AlphaFoldDB" id="A0A1H3ZHZ1"/>
<dbReference type="SUPFAM" id="SSF53335">
    <property type="entry name" value="S-adenosyl-L-methionine-dependent methyltransferases"/>
    <property type="match status" value="1"/>
</dbReference>
<proteinExistence type="inferred from homology"/>
<dbReference type="GO" id="GO:0016430">
    <property type="term" value="F:tRNA (adenine-N6)-methyltransferase activity"/>
    <property type="evidence" value="ECO:0007669"/>
    <property type="project" value="UniProtKB-UniRule"/>
</dbReference>
<organism evidence="8 9">
    <name type="scientific">Arachidicoccus rhizosphaerae</name>
    <dbReference type="NCBI Taxonomy" id="551991"/>
    <lineage>
        <taxon>Bacteria</taxon>
        <taxon>Pseudomonadati</taxon>
        <taxon>Bacteroidota</taxon>
        <taxon>Chitinophagia</taxon>
        <taxon>Chitinophagales</taxon>
        <taxon>Chitinophagaceae</taxon>
        <taxon>Arachidicoccus</taxon>
    </lineage>
</organism>
<evidence type="ECO:0000256" key="6">
    <source>
        <dbReference type="HAMAP-Rule" id="MF_01872"/>
    </source>
</evidence>
<comment type="similarity">
    <text evidence="6">Belongs to the methyltransferase superfamily. tRNA (adenine-N(6)-)-methyltransferase family.</text>
</comment>
<evidence type="ECO:0000313" key="9">
    <source>
        <dbReference type="Proteomes" id="UP000199041"/>
    </source>
</evidence>
<dbReference type="Gene3D" id="3.40.50.150">
    <property type="entry name" value="Vaccinia Virus protein VP39"/>
    <property type="match status" value="1"/>
</dbReference>
<dbReference type="GO" id="GO:0005737">
    <property type="term" value="C:cytoplasm"/>
    <property type="evidence" value="ECO:0007669"/>
    <property type="project" value="UniProtKB-SubCell"/>
</dbReference>
<dbReference type="OrthoDB" id="5383291at2"/>
<evidence type="ECO:0000256" key="2">
    <source>
        <dbReference type="ARBA" id="ARBA00022603"/>
    </source>
</evidence>
<dbReference type="InterPro" id="IPR002052">
    <property type="entry name" value="DNA_methylase_N6_adenine_CS"/>
</dbReference>
<gene>
    <name evidence="8" type="ORF">SAMN05192529_11139</name>
</gene>
<dbReference type="RefSeq" id="WP_091397878.1">
    <property type="nucleotide sequence ID" value="NZ_FNQY01000011.1"/>
</dbReference>
<keyword evidence="4 6" id="KW-0949">S-adenosyl-L-methionine</keyword>
<dbReference type="CDD" id="cd02440">
    <property type="entry name" value="AdoMet_MTases"/>
    <property type="match status" value="1"/>
</dbReference>
<dbReference type="EC" id="2.1.1.223" evidence="6"/>
<dbReference type="Proteomes" id="UP000199041">
    <property type="component" value="Unassembled WGS sequence"/>
</dbReference>
<keyword evidence="5 6" id="KW-0819">tRNA processing</keyword>
<dbReference type="InterPro" id="IPR007848">
    <property type="entry name" value="Small_mtfrase_dom"/>
</dbReference>
<dbReference type="GO" id="GO:0032259">
    <property type="term" value="P:methylation"/>
    <property type="evidence" value="ECO:0007669"/>
    <property type="project" value="UniProtKB-KW"/>
</dbReference>
<dbReference type="Pfam" id="PF05175">
    <property type="entry name" value="MTS"/>
    <property type="match status" value="1"/>
</dbReference>
<keyword evidence="3 6" id="KW-0808">Transferase</keyword>
<evidence type="ECO:0000256" key="3">
    <source>
        <dbReference type="ARBA" id="ARBA00022679"/>
    </source>
</evidence>
<evidence type="ECO:0000259" key="7">
    <source>
        <dbReference type="Pfam" id="PF05175"/>
    </source>
</evidence>
<keyword evidence="2 6" id="KW-0489">Methyltransferase</keyword>
<dbReference type="HAMAP" id="MF_01872">
    <property type="entry name" value="tRNA_methyltr_YfiC"/>
    <property type="match status" value="1"/>
</dbReference>
<feature type="domain" description="Methyltransferase small" evidence="7">
    <location>
        <begin position="48"/>
        <end position="133"/>
    </location>
</feature>
<evidence type="ECO:0000313" key="8">
    <source>
        <dbReference type="EMBL" id="SEA23310.1"/>
    </source>
</evidence>
<protein>
    <recommendedName>
        <fullName evidence="6">tRNA1(Val) (adenine(37)-N6)-methyltransferase</fullName>
        <ecNumber evidence="6">2.1.1.223</ecNumber>
    </recommendedName>
    <alternativeName>
        <fullName evidence="6">tRNA m6A37 methyltransferase</fullName>
    </alternativeName>
</protein>
<keyword evidence="1 6" id="KW-0963">Cytoplasm</keyword>
<dbReference type="InterPro" id="IPR050210">
    <property type="entry name" value="tRNA_Adenine-N(6)_MTase"/>
</dbReference>
<name>A0A1H3ZHZ1_9BACT</name>
<dbReference type="GO" id="GO:0008033">
    <property type="term" value="P:tRNA processing"/>
    <property type="evidence" value="ECO:0007669"/>
    <property type="project" value="UniProtKB-UniRule"/>
</dbReference>
<accession>A0A1H3ZHZ1</accession>
<comment type="subcellular location">
    <subcellularLocation>
        <location evidence="6">Cytoplasm</location>
    </subcellularLocation>
</comment>
<comment type="catalytic activity">
    <reaction evidence="6">
        <text>adenosine(37) in tRNA1(Val) + S-adenosyl-L-methionine = N(6)-methyladenosine(37) in tRNA1(Val) + S-adenosyl-L-homocysteine + H(+)</text>
        <dbReference type="Rhea" id="RHEA:43160"/>
        <dbReference type="Rhea" id="RHEA-COMP:10369"/>
        <dbReference type="Rhea" id="RHEA-COMP:10370"/>
        <dbReference type="ChEBI" id="CHEBI:15378"/>
        <dbReference type="ChEBI" id="CHEBI:57856"/>
        <dbReference type="ChEBI" id="CHEBI:59789"/>
        <dbReference type="ChEBI" id="CHEBI:74411"/>
        <dbReference type="ChEBI" id="CHEBI:74449"/>
        <dbReference type="EC" id="2.1.1.223"/>
    </reaction>
</comment>
<dbReference type="PANTHER" id="PTHR47739:SF1">
    <property type="entry name" value="TRNA1(VAL) (ADENINE(37)-N6)-METHYLTRANSFERASE"/>
    <property type="match status" value="1"/>
</dbReference>
<keyword evidence="9" id="KW-1185">Reference proteome</keyword>
<evidence type="ECO:0000256" key="5">
    <source>
        <dbReference type="ARBA" id="ARBA00022694"/>
    </source>
</evidence>
<dbReference type="STRING" id="551991.SAMN05192529_11139"/>
<dbReference type="InterPro" id="IPR022882">
    <property type="entry name" value="tRNA_adenine-N6_MeTrfase"/>
</dbReference>
<dbReference type="PROSITE" id="PS00092">
    <property type="entry name" value="N6_MTASE"/>
    <property type="match status" value="1"/>
</dbReference>
<dbReference type="EMBL" id="FNQY01000011">
    <property type="protein sequence ID" value="SEA23310.1"/>
    <property type="molecule type" value="Genomic_DNA"/>
</dbReference>
<evidence type="ECO:0000256" key="4">
    <source>
        <dbReference type="ARBA" id="ARBA00022691"/>
    </source>
</evidence>
<sequence>MGNDFFRFKQFEVWQQKAAMKVCTDACLFGAMLPTIARTQGAAGERIHALDIGTGTGLLSLMYAQREPAAIIDALELDSMAFEQATENFQKSPWKERLRAIAGDFKQFKGGQEGNSMAYDLIFSNPPFFKGDLKSVDDKRNLALHSTDLNFGELLTGVGSLLKADGIFAALIPYTRVSEFIKTAAEQNLFPYFHCRVANLPQKPFFRSVLLFCREFKEVREDELFIKDTNQEYSLKFKDLLHPYYLYL</sequence>
<dbReference type="PANTHER" id="PTHR47739">
    <property type="entry name" value="TRNA1(VAL) (ADENINE(37)-N6)-METHYLTRANSFERASE"/>
    <property type="match status" value="1"/>
</dbReference>
<dbReference type="InterPro" id="IPR029063">
    <property type="entry name" value="SAM-dependent_MTases_sf"/>
</dbReference>
<reference evidence="8 9" key="1">
    <citation type="submission" date="2016-10" db="EMBL/GenBank/DDBJ databases">
        <authorList>
            <person name="de Groot N.N."/>
        </authorList>
    </citation>
    <scope>NUCLEOTIDE SEQUENCE [LARGE SCALE GENOMIC DNA]</scope>
    <source>
        <strain evidence="8 9">Vu-144</strain>
    </source>
</reference>
<dbReference type="GO" id="GO:0003676">
    <property type="term" value="F:nucleic acid binding"/>
    <property type="evidence" value="ECO:0007669"/>
    <property type="project" value="InterPro"/>
</dbReference>